<proteinExistence type="predicted"/>
<dbReference type="Pfam" id="PF04024">
    <property type="entry name" value="PspC"/>
    <property type="match status" value="1"/>
</dbReference>
<sequence length="65" mass="7319">MAHKQLTKSSNKVIGGVCGGIAEYLDMDYTIARLIYTLLTIFTALCGVIIYIVLWIIMPDKQRIQ</sequence>
<feature type="domain" description="Phage shock protein PspC N-terminal" evidence="7">
    <location>
        <begin position="4"/>
        <end position="60"/>
    </location>
</feature>
<evidence type="ECO:0000313" key="8">
    <source>
        <dbReference type="EMBL" id="KAA6344626.1"/>
    </source>
</evidence>
<evidence type="ECO:0000256" key="6">
    <source>
        <dbReference type="SAM" id="Phobius"/>
    </source>
</evidence>
<organism evidence="8">
    <name type="scientific">termite gut metagenome</name>
    <dbReference type="NCBI Taxonomy" id="433724"/>
    <lineage>
        <taxon>unclassified sequences</taxon>
        <taxon>metagenomes</taxon>
        <taxon>organismal metagenomes</taxon>
    </lineage>
</organism>
<keyword evidence="4 6" id="KW-1133">Transmembrane helix</keyword>
<evidence type="ECO:0000256" key="3">
    <source>
        <dbReference type="ARBA" id="ARBA00022692"/>
    </source>
</evidence>
<gene>
    <name evidence="8" type="ORF">EZS27_007748</name>
</gene>
<dbReference type="GO" id="GO:0005886">
    <property type="term" value="C:plasma membrane"/>
    <property type="evidence" value="ECO:0007669"/>
    <property type="project" value="UniProtKB-SubCell"/>
</dbReference>
<evidence type="ECO:0000259" key="7">
    <source>
        <dbReference type="Pfam" id="PF04024"/>
    </source>
</evidence>
<name>A0A5J4SEY3_9ZZZZ</name>
<comment type="subcellular location">
    <subcellularLocation>
        <location evidence="1">Cell membrane</location>
        <topology evidence="1">Single-pass membrane protein</topology>
    </subcellularLocation>
</comment>
<evidence type="ECO:0000256" key="1">
    <source>
        <dbReference type="ARBA" id="ARBA00004162"/>
    </source>
</evidence>
<dbReference type="PANTHER" id="PTHR33885">
    <property type="entry name" value="PHAGE SHOCK PROTEIN C"/>
    <property type="match status" value="1"/>
</dbReference>
<dbReference type="AlphaFoldDB" id="A0A5J4SEY3"/>
<evidence type="ECO:0000256" key="4">
    <source>
        <dbReference type="ARBA" id="ARBA00022989"/>
    </source>
</evidence>
<evidence type="ECO:0000256" key="5">
    <source>
        <dbReference type="ARBA" id="ARBA00023136"/>
    </source>
</evidence>
<feature type="transmembrane region" description="Helical" evidence="6">
    <location>
        <begin position="34"/>
        <end position="57"/>
    </location>
</feature>
<comment type="caution">
    <text evidence="8">The sequence shown here is derived from an EMBL/GenBank/DDBJ whole genome shotgun (WGS) entry which is preliminary data.</text>
</comment>
<dbReference type="InterPro" id="IPR052027">
    <property type="entry name" value="PspC"/>
</dbReference>
<keyword evidence="3 6" id="KW-0812">Transmembrane</keyword>
<evidence type="ECO:0000256" key="2">
    <source>
        <dbReference type="ARBA" id="ARBA00022475"/>
    </source>
</evidence>
<keyword evidence="2" id="KW-1003">Cell membrane</keyword>
<protein>
    <recommendedName>
        <fullName evidence="7">Phage shock protein PspC N-terminal domain-containing protein</fullName>
    </recommendedName>
</protein>
<reference evidence="8" key="1">
    <citation type="submission" date="2019-03" db="EMBL/GenBank/DDBJ databases">
        <title>Single cell metagenomics reveals metabolic interactions within the superorganism composed of flagellate Streblomastix strix and complex community of Bacteroidetes bacteria on its surface.</title>
        <authorList>
            <person name="Treitli S.C."/>
            <person name="Kolisko M."/>
            <person name="Husnik F."/>
            <person name="Keeling P."/>
            <person name="Hampl V."/>
        </authorList>
    </citation>
    <scope>NUCLEOTIDE SEQUENCE</scope>
    <source>
        <strain evidence="8">STM</strain>
    </source>
</reference>
<dbReference type="EMBL" id="SNRY01000208">
    <property type="protein sequence ID" value="KAA6344626.1"/>
    <property type="molecule type" value="Genomic_DNA"/>
</dbReference>
<keyword evidence="5 6" id="KW-0472">Membrane</keyword>
<dbReference type="PANTHER" id="PTHR33885:SF3">
    <property type="entry name" value="PHAGE SHOCK PROTEIN C"/>
    <property type="match status" value="1"/>
</dbReference>
<dbReference type="InterPro" id="IPR007168">
    <property type="entry name" value="Phageshock_PspC_N"/>
</dbReference>
<accession>A0A5J4SEY3</accession>